<name>A0A5C3M5P4_9AGAR</name>
<keyword evidence="3" id="KW-1185">Reference proteome</keyword>
<feature type="domain" description="F-box" evidence="1">
    <location>
        <begin position="74"/>
        <end position="124"/>
    </location>
</feature>
<organism evidence="2 3">
    <name type="scientific">Crucibulum laeve</name>
    <dbReference type="NCBI Taxonomy" id="68775"/>
    <lineage>
        <taxon>Eukaryota</taxon>
        <taxon>Fungi</taxon>
        <taxon>Dikarya</taxon>
        <taxon>Basidiomycota</taxon>
        <taxon>Agaricomycotina</taxon>
        <taxon>Agaricomycetes</taxon>
        <taxon>Agaricomycetidae</taxon>
        <taxon>Agaricales</taxon>
        <taxon>Agaricineae</taxon>
        <taxon>Nidulariaceae</taxon>
        <taxon>Crucibulum</taxon>
    </lineage>
</organism>
<dbReference type="AlphaFoldDB" id="A0A5C3M5P4"/>
<dbReference type="PROSITE" id="PS50181">
    <property type="entry name" value="FBOX"/>
    <property type="match status" value="1"/>
</dbReference>
<dbReference type="SUPFAM" id="SSF52047">
    <property type="entry name" value="RNI-like"/>
    <property type="match status" value="1"/>
</dbReference>
<dbReference type="InterPro" id="IPR001810">
    <property type="entry name" value="F-box_dom"/>
</dbReference>
<evidence type="ECO:0000259" key="1">
    <source>
        <dbReference type="PROSITE" id="PS50181"/>
    </source>
</evidence>
<dbReference type="InterPro" id="IPR032675">
    <property type="entry name" value="LRR_dom_sf"/>
</dbReference>
<reference evidence="2 3" key="1">
    <citation type="journal article" date="2019" name="Nat. Ecol. Evol.">
        <title>Megaphylogeny resolves global patterns of mushroom evolution.</title>
        <authorList>
            <person name="Varga T."/>
            <person name="Krizsan K."/>
            <person name="Foldi C."/>
            <person name="Dima B."/>
            <person name="Sanchez-Garcia M."/>
            <person name="Sanchez-Ramirez S."/>
            <person name="Szollosi G.J."/>
            <person name="Szarkandi J.G."/>
            <person name="Papp V."/>
            <person name="Albert L."/>
            <person name="Andreopoulos W."/>
            <person name="Angelini C."/>
            <person name="Antonin V."/>
            <person name="Barry K.W."/>
            <person name="Bougher N.L."/>
            <person name="Buchanan P."/>
            <person name="Buyck B."/>
            <person name="Bense V."/>
            <person name="Catcheside P."/>
            <person name="Chovatia M."/>
            <person name="Cooper J."/>
            <person name="Damon W."/>
            <person name="Desjardin D."/>
            <person name="Finy P."/>
            <person name="Geml J."/>
            <person name="Haridas S."/>
            <person name="Hughes K."/>
            <person name="Justo A."/>
            <person name="Karasinski D."/>
            <person name="Kautmanova I."/>
            <person name="Kiss B."/>
            <person name="Kocsube S."/>
            <person name="Kotiranta H."/>
            <person name="LaButti K.M."/>
            <person name="Lechner B.E."/>
            <person name="Liimatainen K."/>
            <person name="Lipzen A."/>
            <person name="Lukacs Z."/>
            <person name="Mihaltcheva S."/>
            <person name="Morgado L.N."/>
            <person name="Niskanen T."/>
            <person name="Noordeloos M.E."/>
            <person name="Ohm R.A."/>
            <person name="Ortiz-Santana B."/>
            <person name="Ovrebo C."/>
            <person name="Racz N."/>
            <person name="Riley R."/>
            <person name="Savchenko A."/>
            <person name="Shiryaev A."/>
            <person name="Soop K."/>
            <person name="Spirin V."/>
            <person name="Szebenyi C."/>
            <person name="Tomsovsky M."/>
            <person name="Tulloss R.E."/>
            <person name="Uehling J."/>
            <person name="Grigoriev I.V."/>
            <person name="Vagvolgyi C."/>
            <person name="Papp T."/>
            <person name="Martin F.M."/>
            <person name="Miettinen O."/>
            <person name="Hibbett D.S."/>
            <person name="Nagy L.G."/>
        </authorList>
    </citation>
    <scope>NUCLEOTIDE SEQUENCE [LARGE SCALE GENOMIC DNA]</scope>
    <source>
        <strain evidence="2 3">CBS 166.37</strain>
    </source>
</reference>
<gene>
    <name evidence="2" type="ORF">BDQ12DRAFT_601305</name>
</gene>
<dbReference type="Pfam" id="PF12937">
    <property type="entry name" value="F-box-like"/>
    <property type="match status" value="1"/>
</dbReference>
<dbReference type="SUPFAM" id="SSF81383">
    <property type="entry name" value="F-box domain"/>
    <property type="match status" value="1"/>
</dbReference>
<dbReference type="STRING" id="68775.A0A5C3M5P4"/>
<evidence type="ECO:0000313" key="2">
    <source>
        <dbReference type="EMBL" id="TFK40640.1"/>
    </source>
</evidence>
<proteinExistence type="predicted"/>
<accession>A0A5C3M5P4</accession>
<sequence>MPSTLRKTQRRALTFSRSLADAIKSKLSTSIFSDKPNSCSPFNNYPVAPPRPNDISRPRNLRRAPIHAFHYVQLHFIHRLPIEILAHIFVLGSEDDFMFPVTVSHVCRSWRNIALNTPSLWRRIFLNPKEHMWRERIRRARACSLDIQLLPAMPHRSGIHRPQYLDLYAVQWYMYIVLPYLHRWRSLEIRFAEFAPYLWNAALSSCCSRNSSQAPLLEELSLVFPSNDDTKEFCLFSGYAPRLRRVTLDGIRLTWLPSLFGNLTFLDYTHDGFTVGHQAVSDVLSILTVSSRLVELRVLFPHQHASSGPETTVPTARRVALPNLTHLQLRASGSDIPFELAHLVTFLYTPSLASLRLVDLGRGFHPFPNLKSFFYVYALPQNLRVLRIENGWYDPRMISPVINSLPLMRQIVIRRVHMQDQVLNLNPKSRTRKGSMFSGKEGHGLHIHRLDVQYLPKR</sequence>
<dbReference type="Proteomes" id="UP000308652">
    <property type="component" value="Unassembled WGS sequence"/>
</dbReference>
<dbReference type="Gene3D" id="3.80.10.10">
    <property type="entry name" value="Ribonuclease Inhibitor"/>
    <property type="match status" value="1"/>
</dbReference>
<evidence type="ECO:0000313" key="3">
    <source>
        <dbReference type="Proteomes" id="UP000308652"/>
    </source>
</evidence>
<dbReference type="EMBL" id="ML213596">
    <property type="protein sequence ID" value="TFK40640.1"/>
    <property type="molecule type" value="Genomic_DNA"/>
</dbReference>
<protein>
    <recommendedName>
        <fullName evidence="1">F-box domain-containing protein</fullName>
    </recommendedName>
</protein>
<dbReference type="PANTHER" id="PTHR38926:SF5">
    <property type="entry name" value="F-BOX AND LEUCINE-RICH REPEAT PROTEIN 6"/>
    <property type="match status" value="1"/>
</dbReference>
<dbReference type="Gene3D" id="1.20.1280.50">
    <property type="match status" value="1"/>
</dbReference>
<dbReference type="InterPro" id="IPR036047">
    <property type="entry name" value="F-box-like_dom_sf"/>
</dbReference>
<dbReference type="PANTHER" id="PTHR38926">
    <property type="entry name" value="F-BOX DOMAIN CONTAINING PROTEIN, EXPRESSED"/>
    <property type="match status" value="1"/>
</dbReference>
<dbReference type="OrthoDB" id="3181259at2759"/>